<dbReference type="InterPro" id="IPR020479">
    <property type="entry name" value="HD_metazoa"/>
</dbReference>
<feature type="domain" description="Homeobox" evidence="7">
    <location>
        <begin position="65"/>
        <end position="125"/>
    </location>
</feature>
<dbReference type="InterPro" id="IPR009057">
    <property type="entry name" value="Homeodomain-like_sf"/>
</dbReference>
<evidence type="ECO:0000256" key="6">
    <source>
        <dbReference type="RuleBase" id="RU000682"/>
    </source>
</evidence>
<evidence type="ECO:0000313" key="8">
    <source>
        <dbReference type="WBParaSite" id="MCU_007603-RA"/>
    </source>
</evidence>
<dbReference type="GO" id="GO:0000981">
    <property type="term" value="F:DNA-binding transcription factor activity, RNA polymerase II-specific"/>
    <property type="evidence" value="ECO:0007669"/>
    <property type="project" value="InterPro"/>
</dbReference>
<dbReference type="Pfam" id="PF00046">
    <property type="entry name" value="Homeodomain"/>
    <property type="match status" value="1"/>
</dbReference>
<dbReference type="PROSITE" id="PS50071">
    <property type="entry name" value="HOMEOBOX_2"/>
    <property type="match status" value="1"/>
</dbReference>
<keyword evidence="4 5" id="KW-0539">Nucleus</keyword>
<name>A0A5K3FI88_MESCO</name>
<organism evidence="8">
    <name type="scientific">Mesocestoides corti</name>
    <name type="common">Flatworm</name>
    <dbReference type="NCBI Taxonomy" id="53468"/>
    <lineage>
        <taxon>Eukaryota</taxon>
        <taxon>Metazoa</taxon>
        <taxon>Spiralia</taxon>
        <taxon>Lophotrochozoa</taxon>
        <taxon>Platyhelminthes</taxon>
        <taxon>Cestoda</taxon>
        <taxon>Eucestoda</taxon>
        <taxon>Cyclophyllidea</taxon>
        <taxon>Mesocestoididae</taxon>
        <taxon>Mesocestoides</taxon>
    </lineage>
</organism>
<protein>
    <submittedName>
        <fullName evidence="8">Homeobox domain-containing protein</fullName>
    </submittedName>
</protein>
<evidence type="ECO:0000256" key="2">
    <source>
        <dbReference type="ARBA" id="ARBA00023125"/>
    </source>
</evidence>
<dbReference type="Gene3D" id="1.10.10.60">
    <property type="entry name" value="Homeodomain-like"/>
    <property type="match status" value="1"/>
</dbReference>
<evidence type="ECO:0000259" key="7">
    <source>
        <dbReference type="PROSITE" id="PS50071"/>
    </source>
</evidence>
<dbReference type="CDD" id="cd00086">
    <property type="entry name" value="homeodomain"/>
    <property type="match status" value="1"/>
</dbReference>
<dbReference type="InterPro" id="IPR001356">
    <property type="entry name" value="HD"/>
</dbReference>
<evidence type="ECO:0000256" key="4">
    <source>
        <dbReference type="ARBA" id="ARBA00023242"/>
    </source>
</evidence>
<dbReference type="PROSITE" id="PS00027">
    <property type="entry name" value="HOMEOBOX_1"/>
    <property type="match status" value="1"/>
</dbReference>
<dbReference type="InterPro" id="IPR017970">
    <property type="entry name" value="Homeobox_CS"/>
</dbReference>
<dbReference type="SUPFAM" id="SSF46689">
    <property type="entry name" value="Homeodomain-like"/>
    <property type="match status" value="1"/>
</dbReference>
<dbReference type="WBParaSite" id="MCU_007603-RA">
    <property type="protein sequence ID" value="MCU_007603-RA"/>
    <property type="gene ID" value="MCU_007603"/>
</dbReference>
<keyword evidence="3 5" id="KW-0371">Homeobox</keyword>
<comment type="subcellular location">
    <subcellularLocation>
        <location evidence="1 5 6">Nucleus</location>
    </subcellularLocation>
</comment>
<dbReference type="PRINTS" id="PR00024">
    <property type="entry name" value="HOMEOBOX"/>
</dbReference>
<reference evidence="8" key="1">
    <citation type="submission" date="2019-11" db="UniProtKB">
        <authorList>
            <consortium name="WormBaseParasite"/>
        </authorList>
    </citation>
    <scope>IDENTIFICATION</scope>
</reference>
<evidence type="ECO:0000256" key="1">
    <source>
        <dbReference type="ARBA" id="ARBA00004123"/>
    </source>
</evidence>
<dbReference type="InterPro" id="IPR050848">
    <property type="entry name" value="Homeobox_TF"/>
</dbReference>
<dbReference type="PANTHER" id="PTHR24333">
    <property type="entry name" value="HOMEO BOX HB9 LIKE A-RELATED"/>
    <property type="match status" value="1"/>
</dbReference>
<dbReference type="PRINTS" id="PR00031">
    <property type="entry name" value="HTHREPRESSR"/>
</dbReference>
<dbReference type="PANTHER" id="PTHR24333:SF8">
    <property type="entry name" value="HOMEOBOX PROTEIN CEH-62"/>
    <property type="match status" value="1"/>
</dbReference>
<dbReference type="InterPro" id="IPR000047">
    <property type="entry name" value="HTH_motif"/>
</dbReference>
<dbReference type="AlphaFoldDB" id="A0A5K3FI88"/>
<evidence type="ECO:0000256" key="3">
    <source>
        <dbReference type="ARBA" id="ARBA00023155"/>
    </source>
</evidence>
<evidence type="ECO:0000256" key="5">
    <source>
        <dbReference type="PROSITE-ProRule" id="PRU00108"/>
    </source>
</evidence>
<feature type="DNA-binding region" description="Homeobox" evidence="5">
    <location>
        <begin position="67"/>
        <end position="126"/>
    </location>
</feature>
<dbReference type="GO" id="GO:0003677">
    <property type="term" value="F:DNA binding"/>
    <property type="evidence" value="ECO:0007669"/>
    <property type="project" value="UniProtKB-UniRule"/>
</dbReference>
<keyword evidence="2 5" id="KW-0238">DNA-binding</keyword>
<dbReference type="SMART" id="SM00389">
    <property type="entry name" value="HOX"/>
    <property type="match status" value="1"/>
</dbReference>
<accession>A0A5K3FI88</accession>
<sequence length="136" mass="15401">PTSALCSSLFGEILDNSSEVSGQQSIAALFSTGFSILPFMANNSVPPLPLLALSSGLSTAMLRRFRRRKARTVFTDRQLSGLELRFQRQRYLSTPERIELASVLGLTETQVKTWFQNRRMKHKKVHRSRSFNCHVS</sequence>
<dbReference type="GO" id="GO:0005634">
    <property type="term" value="C:nucleus"/>
    <property type="evidence" value="ECO:0007669"/>
    <property type="project" value="UniProtKB-SubCell"/>
</dbReference>
<proteinExistence type="predicted"/>